<feature type="domain" description="DUF4439" evidence="2">
    <location>
        <begin position="7"/>
        <end position="136"/>
    </location>
</feature>
<dbReference type="InterPro" id="IPR029447">
    <property type="entry name" value="DUF4439"/>
</dbReference>
<accession>A0A3A4AIY7</accession>
<dbReference type="OrthoDB" id="3855078at2"/>
<organism evidence="3 4">
    <name type="scientific">Bailinhaonella thermotolerans</name>
    <dbReference type="NCBI Taxonomy" id="1070861"/>
    <lineage>
        <taxon>Bacteria</taxon>
        <taxon>Bacillati</taxon>
        <taxon>Actinomycetota</taxon>
        <taxon>Actinomycetes</taxon>
        <taxon>Streptosporangiales</taxon>
        <taxon>Streptosporangiaceae</taxon>
        <taxon>Bailinhaonella</taxon>
    </lineage>
</organism>
<comment type="caution">
    <text evidence="3">The sequence shown here is derived from an EMBL/GenBank/DDBJ whole genome shotgun (WGS) entry which is preliminary data.</text>
</comment>
<protein>
    <submittedName>
        <fullName evidence="3">DUF4439 domain-containing protein</fullName>
    </submittedName>
</protein>
<reference evidence="3 4" key="1">
    <citation type="submission" date="2018-09" db="EMBL/GenBank/DDBJ databases">
        <title>YIM 75507 draft genome.</title>
        <authorList>
            <person name="Tang S."/>
            <person name="Feng Y."/>
        </authorList>
    </citation>
    <scope>NUCLEOTIDE SEQUENCE [LARGE SCALE GENOMIC DNA]</scope>
    <source>
        <strain evidence="3 4">YIM 75507</strain>
    </source>
</reference>
<sequence length="173" mass="18294">MTDLDKLQRVLAAEHAAVYAYGLIGARLSGSRRQQARAAFSAHRTRRDRLHAMIAEGGGTPVESSPSYRLPFPVSAPADAVRLAAHVEDRLSAAYLELVSARDPALRRLAALAMQECVTRGYSWRPAVPTALPGMPARPSPSAQSAQPARPQQDPSPAGDPASSDPSGPPPAN</sequence>
<feature type="compositionally biased region" description="Low complexity" evidence="1">
    <location>
        <begin position="140"/>
        <end position="166"/>
    </location>
</feature>
<feature type="region of interest" description="Disordered" evidence="1">
    <location>
        <begin position="130"/>
        <end position="173"/>
    </location>
</feature>
<dbReference type="AlphaFoldDB" id="A0A3A4AIY7"/>
<evidence type="ECO:0000313" key="3">
    <source>
        <dbReference type="EMBL" id="RJL26577.1"/>
    </source>
</evidence>
<dbReference type="InterPro" id="IPR012347">
    <property type="entry name" value="Ferritin-like"/>
</dbReference>
<dbReference type="EMBL" id="QZEY01000012">
    <property type="protein sequence ID" value="RJL26577.1"/>
    <property type="molecule type" value="Genomic_DNA"/>
</dbReference>
<dbReference type="InterPro" id="IPR009078">
    <property type="entry name" value="Ferritin-like_SF"/>
</dbReference>
<gene>
    <name evidence="3" type="ORF">D5H75_26730</name>
</gene>
<dbReference type="Gene3D" id="1.20.1260.10">
    <property type="match status" value="1"/>
</dbReference>
<dbReference type="SUPFAM" id="SSF47240">
    <property type="entry name" value="Ferritin-like"/>
    <property type="match status" value="1"/>
</dbReference>
<dbReference type="RefSeq" id="WP_119929308.1">
    <property type="nucleotide sequence ID" value="NZ_QZEY01000012.1"/>
</dbReference>
<evidence type="ECO:0000256" key="1">
    <source>
        <dbReference type="SAM" id="MobiDB-lite"/>
    </source>
</evidence>
<name>A0A3A4AIY7_9ACTN</name>
<proteinExistence type="predicted"/>
<dbReference type="Proteomes" id="UP000265768">
    <property type="component" value="Unassembled WGS sequence"/>
</dbReference>
<dbReference type="CDD" id="cd00657">
    <property type="entry name" value="Ferritin_like"/>
    <property type="match status" value="1"/>
</dbReference>
<evidence type="ECO:0000313" key="4">
    <source>
        <dbReference type="Proteomes" id="UP000265768"/>
    </source>
</evidence>
<dbReference type="Pfam" id="PF14530">
    <property type="entry name" value="DUF4439"/>
    <property type="match status" value="1"/>
</dbReference>
<keyword evidence="4" id="KW-1185">Reference proteome</keyword>
<evidence type="ECO:0000259" key="2">
    <source>
        <dbReference type="Pfam" id="PF14530"/>
    </source>
</evidence>